<proteinExistence type="inferred from homology"/>
<dbReference type="SMART" id="SM00230">
    <property type="entry name" value="CysPc"/>
    <property type="match status" value="1"/>
</dbReference>
<evidence type="ECO:0000256" key="1">
    <source>
        <dbReference type="ARBA" id="ARBA00007623"/>
    </source>
</evidence>
<dbReference type="InterPro" id="IPR038765">
    <property type="entry name" value="Papain-like_cys_pep_sf"/>
</dbReference>
<organism evidence="11 12">
    <name type="scientific">Knipowitschia caucasica</name>
    <name type="common">Caucasian dwarf goby</name>
    <name type="synonym">Pomatoschistus caucasicus</name>
    <dbReference type="NCBI Taxonomy" id="637954"/>
    <lineage>
        <taxon>Eukaryota</taxon>
        <taxon>Metazoa</taxon>
        <taxon>Chordata</taxon>
        <taxon>Craniata</taxon>
        <taxon>Vertebrata</taxon>
        <taxon>Euteleostomi</taxon>
        <taxon>Actinopterygii</taxon>
        <taxon>Neopterygii</taxon>
        <taxon>Teleostei</taxon>
        <taxon>Neoteleostei</taxon>
        <taxon>Acanthomorphata</taxon>
        <taxon>Gobiaria</taxon>
        <taxon>Gobiiformes</taxon>
        <taxon>Gobioidei</taxon>
        <taxon>Gobiidae</taxon>
        <taxon>Gobiinae</taxon>
        <taxon>Knipowitschia</taxon>
    </lineage>
</organism>
<dbReference type="PROSITE" id="PS50203">
    <property type="entry name" value="CALPAIN_CAT"/>
    <property type="match status" value="1"/>
</dbReference>
<dbReference type="PANTHER" id="PTHR10183">
    <property type="entry name" value="CALPAIN"/>
    <property type="match status" value="1"/>
</dbReference>
<keyword evidence="2" id="KW-0645">Protease</keyword>
<dbReference type="FunFam" id="2.60.120.380:FF:000001">
    <property type="entry name" value="Calpain-1 catalytic subunit"/>
    <property type="match status" value="1"/>
</dbReference>
<dbReference type="PROSITE" id="PS00139">
    <property type="entry name" value="THIOL_PROTEASE_CYS"/>
    <property type="match status" value="1"/>
</dbReference>
<evidence type="ECO:0000256" key="7">
    <source>
        <dbReference type="ARBA" id="ARBA00022837"/>
    </source>
</evidence>
<dbReference type="CDD" id="cd00044">
    <property type="entry name" value="CysPc"/>
    <property type="match status" value="1"/>
</dbReference>
<dbReference type="GO" id="GO:0046872">
    <property type="term" value="F:metal ion binding"/>
    <property type="evidence" value="ECO:0007669"/>
    <property type="project" value="UniProtKB-KW"/>
</dbReference>
<dbReference type="SUPFAM" id="SSF49758">
    <property type="entry name" value="Calpain large subunit, middle domain (domain III)"/>
    <property type="match status" value="1"/>
</dbReference>
<keyword evidence="4" id="KW-0677">Repeat</keyword>
<dbReference type="GO" id="GO:0005737">
    <property type="term" value="C:cytoplasm"/>
    <property type="evidence" value="ECO:0007669"/>
    <property type="project" value="TreeGrafter"/>
</dbReference>
<evidence type="ECO:0000259" key="10">
    <source>
        <dbReference type="PROSITE" id="PS50203"/>
    </source>
</evidence>
<dbReference type="InterPro" id="IPR054069">
    <property type="entry name" value="CAPN3/13-like_C_EFh"/>
</dbReference>
<dbReference type="PANTHER" id="PTHR10183:SF302">
    <property type="entry name" value="CALPAIN-14"/>
    <property type="match status" value="1"/>
</dbReference>
<accession>A0AAV2JE86</accession>
<dbReference type="GO" id="GO:0006508">
    <property type="term" value="P:proteolysis"/>
    <property type="evidence" value="ECO:0007669"/>
    <property type="project" value="UniProtKB-KW"/>
</dbReference>
<evidence type="ECO:0000256" key="2">
    <source>
        <dbReference type="ARBA" id="ARBA00022670"/>
    </source>
</evidence>
<dbReference type="InterPro" id="IPR033883">
    <property type="entry name" value="C2_III"/>
</dbReference>
<evidence type="ECO:0000256" key="9">
    <source>
        <dbReference type="PROSITE-ProRule" id="PRU00239"/>
    </source>
</evidence>
<comment type="similarity">
    <text evidence="1">Belongs to the peptidase C2 family.</text>
</comment>
<name>A0AAV2JE86_KNICA</name>
<dbReference type="GO" id="GO:0004198">
    <property type="term" value="F:calcium-dependent cysteine-type endopeptidase activity"/>
    <property type="evidence" value="ECO:0007669"/>
    <property type="project" value="InterPro"/>
</dbReference>
<evidence type="ECO:0000313" key="12">
    <source>
        <dbReference type="Proteomes" id="UP001497482"/>
    </source>
</evidence>
<reference evidence="11 12" key="1">
    <citation type="submission" date="2024-04" db="EMBL/GenBank/DDBJ databases">
        <authorList>
            <person name="Waldvogel A.-M."/>
            <person name="Schoenle A."/>
        </authorList>
    </citation>
    <scope>NUCLEOTIDE SEQUENCE [LARGE SCALE GENOMIC DNA]</scope>
</reference>
<dbReference type="PROSITE" id="PS00018">
    <property type="entry name" value="EF_HAND_1"/>
    <property type="match status" value="1"/>
</dbReference>
<dbReference type="EMBL" id="OZ035834">
    <property type="protein sequence ID" value="CAL1574851.1"/>
    <property type="molecule type" value="Genomic_DNA"/>
</dbReference>
<dbReference type="SUPFAM" id="SSF54001">
    <property type="entry name" value="Cysteine proteinases"/>
    <property type="match status" value="1"/>
</dbReference>
<evidence type="ECO:0000256" key="5">
    <source>
        <dbReference type="ARBA" id="ARBA00022801"/>
    </source>
</evidence>
<dbReference type="InterPro" id="IPR018247">
    <property type="entry name" value="EF_Hand_1_Ca_BS"/>
</dbReference>
<evidence type="ECO:0000256" key="4">
    <source>
        <dbReference type="ARBA" id="ARBA00022737"/>
    </source>
</evidence>
<evidence type="ECO:0000313" key="11">
    <source>
        <dbReference type="EMBL" id="CAL1574851.1"/>
    </source>
</evidence>
<keyword evidence="6" id="KW-0788">Thiol protease</keyword>
<dbReference type="Pfam" id="PF00648">
    <property type="entry name" value="Peptidase_C2"/>
    <property type="match status" value="1"/>
</dbReference>
<evidence type="ECO:0000256" key="3">
    <source>
        <dbReference type="ARBA" id="ARBA00022723"/>
    </source>
</evidence>
<dbReference type="CDD" id="cd00214">
    <property type="entry name" value="Calpain_III"/>
    <property type="match status" value="1"/>
</dbReference>
<dbReference type="Gene3D" id="3.90.70.10">
    <property type="entry name" value="Cysteine proteinases"/>
    <property type="match status" value="1"/>
</dbReference>
<dbReference type="SMART" id="SM00720">
    <property type="entry name" value="calpain_III"/>
    <property type="match status" value="1"/>
</dbReference>
<feature type="active site" evidence="8">
    <location>
        <position position="108"/>
    </location>
</feature>
<protein>
    <recommendedName>
        <fullName evidence="10">Calpain catalytic domain-containing protein</fullName>
    </recommendedName>
</protein>
<dbReference type="InterPro" id="IPR001300">
    <property type="entry name" value="Peptidase_C2_calpain_cat"/>
</dbReference>
<feature type="active site" evidence="8">
    <location>
        <position position="272"/>
    </location>
</feature>
<comment type="caution">
    <text evidence="9">Lacks conserved residue(s) required for the propagation of feature annotation.</text>
</comment>
<gene>
    <name evidence="11" type="ORF">KC01_LOCUS6527</name>
</gene>
<dbReference type="InterPro" id="IPR022682">
    <property type="entry name" value="Calpain_domain_III"/>
</dbReference>
<dbReference type="Gene3D" id="1.10.238.10">
    <property type="entry name" value="EF-hand"/>
    <property type="match status" value="1"/>
</dbReference>
<dbReference type="Gene3D" id="2.60.120.380">
    <property type="match status" value="1"/>
</dbReference>
<keyword evidence="3" id="KW-0479">Metal-binding</keyword>
<dbReference type="AlphaFoldDB" id="A0AAV2JE86"/>
<dbReference type="InterPro" id="IPR022683">
    <property type="entry name" value="Calpain_III"/>
</dbReference>
<feature type="domain" description="Calpain catalytic" evidence="10">
    <location>
        <begin position="47"/>
        <end position="330"/>
    </location>
</feature>
<keyword evidence="5" id="KW-0378">Hydrolase</keyword>
<dbReference type="InterPro" id="IPR000169">
    <property type="entry name" value="Pept_cys_AS"/>
</dbReference>
<dbReference type="PRINTS" id="PR00704">
    <property type="entry name" value="CALPAIN"/>
</dbReference>
<evidence type="ECO:0000256" key="8">
    <source>
        <dbReference type="PIRSR" id="PIRSR622684-1"/>
    </source>
</evidence>
<evidence type="ECO:0000256" key="6">
    <source>
        <dbReference type="ARBA" id="ARBA00022807"/>
    </source>
</evidence>
<dbReference type="InterPro" id="IPR011992">
    <property type="entry name" value="EF-hand-dom_pair"/>
</dbReference>
<dbReference type="InterPro" id="IPR022684">
    <property type="entry name" value="Calpain_cysteine_protease"/>
</dbReference>
<dbReference type="Proteomes" id="UP001497482">
    <property type="component" value="Chromosome 12"/>
</dbReference>
<sequence>MPAPGACLNIIEARQKQSGYGSVSLPIQFNNQNYTELKQYCLQHNLRFVDNKFPPNPHTLGQGIQSVLRADELQRLKWRRPIKLCPKPRLAVDGISRFDFAQGKLGDCWFLASIGALTFQDHIFKKVVPLDQNFEDDYCGIFHFRFWRFGKWVDVVIDDKLPTLDGELIFVHSKRSDEFWPALLEKAYAKVCGSYADMKAGVPADALVDFTGGIHLSIQLSKPPPDLWELMCRAGTCTSLMGCGTAPGVTTVPSALEVESQGRSIRLVRLWNPWGRVEWEGDWSDRSPLWGTVSSQDRHLGHSVADDGEFWMSLEDFTRLYANLDICSPGPKFLDGTPGSHWDSQVHEGRWVSGTTAGGCSNNTDTYWTNPQYHIKLDSDNSLAEDEKNILVSLMQKLDKKNRRQVPNFHIGFSVFELKEQCREASGKLPASFFRSNAPIYQTKTFLNSREVMEFFTLKPGEYVIIPSTFSPNESASFMLTICSKAKILQRNNSSDFQREQIEKVKAVPNALEVDNCKQIFLQHCDTCGEVNAEEIQKLLNEIILEGYTKSGIFSIDACRSLVALMDEIFCRTDVSQTRSLSLRELRNALSLSGTKVSDSMLNLMALRYGASSGHMSLESFISLSLRLECMSKIYRKLSNGDAMILGESDWMHLCMYT</sequence>
<dbReference type="SUPFAM" id="SSF47473">
    <property type="entry name" value="EF-hand"/>
    <property type="match status" value="1"/>
</dbReference>
<dbReference type="Pfam" id="PF01067">
    <property type="entry name" value="Calpain_III"/>
    <property type="match status" value="1"/>
</dbReference>
<keyword evidence="12" id="KW-1185">Reference proteome</keyword>
<dbReference type="InterPro" id="IPR036213">
    <property type="entry name" value="Calpain_III_sf"/>
</dbReference>
<keyword evidence="7" id="KW-0106">Calcium</keyword>
<dbReference type="Pfam" id="PF21875">
    <property type="entry name" value="CAPN13-like_C_EFh"/>
    <property type="match status" value="1"/>
</dbReference>